<keyword evidence="3 5" id="KW-1133">Transmembrane helix</keyword>
<keyword evidence="7" id="KW-1185">Reference proteome</keyword>
<dbReference type="OrthoDB" id="6415790at2759"/>
<comment type="subcellular location">
    <subcellularLocation>
        <location evidence="1">Membrane</location>
        <topology evidence="1">Multi-pass membrane protein</topology>
    </subcellularLocation>
</comment>
<evidence type="ECO:0000313" key="6">
    <source>
        <dbReference type="EMBL" id="CAD5118280.1"/>
    </source>
</evidence>
<keyword evidence="2 5" id="KW-0812">Transmembrane</keyword>
<feature type="transmembrane region" description="Helical" evidence="5">
    <location>
        <begin position="98"/>
        <end position="118"/>
    </location>
</feature>
<keyword evidence="4 5" id="KW-0472">Membrane</keyword>
<evidence type="ECO:0000256" key="4">
    <source>
        <dbReference type="ARBA" id="ARBA00023136"/>
    </source>
</evidence>
<feature type="transmembrane region" description="Helical" evidence="5">
    <location>
        <begin position="298"/>
        <end position="321"/>
    </location>
</feature>
<feature type="transmembrane region" description="Helical" evidence="5">
    <location>
        <begin position="469"/>
        <end position="488"/>
    </location>
</feature>
<evidence type="ECO:0000256" key="2">
    <source>
        <dbReference type="ARBA" id="ARBA00022692"/>
    </source>
</evidence>
<dbReference type="EMBL" id="CAJFCJ010000008">
    <property type="protein sequence ID" value="CAD5118280.1"/>
    <property type="molecule type" value="Genomic_DNA"/>
</dbReference>
<dbReference type="GO" id="GO:0016020">
    <property type="term" value="C:membrane"/>
    <property type="evidence" value="ECO:0007669"/>
    <property type="project" value="UniProtKB-SubCell"/>
</dbReference>
<accession>A0A7I8VQB7</accession>
<dbReference type="Pfam" id="PF13000">
    <property type="entry name" value="Acatn"/>
    <property type="match status" value="3"/>
</dbReference>
<evidence type="ECO:0000256" key="5">
    <source>
        <dbReference type="SAM" id="Phobius"/>
    </source>
</evidence>
<feature type="transmembrane region" description="Helical" evidence="5">
    <location>
        <begin position="215"/>
        <end position="234"/>
    </location>
</feature>
<protein>
    <submittedName>
        <fullName evidence="6">DgyrCDS6995</fullName>
    </submittedName>
</protein>
<dbReference type="GO" id="GO:0008521">
    <property type="term" value="F:acetyl-CoA transmembrane transporter activity"/>
    <property type="evidence" value="ECO:0007669"/>
    <property type="project" value="InterPro"/>
</dbReference>
<dbReference type="GO" id="GO:0035348">
    <property type="term" value="P:acetyl-CoA transmembrane transport"/>
    <property type="evidence" value="ECO:0007669"/>
    <property type="project" value="InterPro"/>
</dbReference>
<dbReference type="InterPro" id="IPR004752">
    <property type="entry name" value="AmpG_permease/AT-1"/>
</dbReference>
<evidence type="ECO:0000256" key="3">
    <source>
        <dbReference type="ARBA" id="ARBA00022989"/>
    </source>
</evidence>
<feature type="transmembrane region" description="Helical" evidence="5">
    <location>
        <begin position="29"/>
        <end position="54"/>
    </location>
</feature>
<organism evidence="6 7">
    <name type="scientific">Dimorphilus gyrociliatus</name>
    <dbReference type="NCBI Taxonomy" id="2664684"/>
    <lineage>
        <taxon>Eukaryota</taxon>
        <taxon>Metazoa</taxon>
        <taxon>Spiralia</taxon>
        <taxon>Lophotrochozoa</taxon>
        <taxon>Annelida</taxon>
        <taxon>Polychaeta</taxon>
        <taxon>Polychaeta incertae sedis</taxon>
        <taxon>Dinophilidae</taxon>
        <taxon>Dimorphilus</taxon>
    </lineage>
</organism>
<reference evidence="6 7" key="1">
    <citation type="submission" date="2020-08" db="EMBL/GenBank/DDBJ databases">
        <authorList>
            <person name="Hejnol A."/>
        </authorList>
    </citation>
    <scope>NUCLEOTIDE SEQUENCE [LARGE SCALE GENOMIC DNA]</scope>
</reference>
<gene>
    <name evidence="6" type="ORF">DGYR_LOCUS6681</name>
</gene>
<feature type="transmembrane region" description="Helical" evidence="5">
    <location>
        <begin position="130"/>
        <end position="153"/>
    </location>
</feature>
<dbReference type="InterPro" id="IPR036259">
    <property type="entry name" value="MFS_trans_sf"/>
</dbReference>
<dbReference type="Proteomes" id="UP000549394">
    <property type="component" value="Unassembled WGS sequence"/>
</dbReference>
<dbReference type="AlphaFoldDB" id="A0A7I8VQB7"/>
<evidence type="ECO:0000313" key="7">
    <source>
        <dbReference type="Proteomes" id="UP000549394"/>
    </source>
</evidence>
<dbReference type="PANTHER" id="PTHR12778:SF9">
    <property type="entry name" value="ACETYL-COENZYME A TRANSPORTER 1"/>
    <property type="match status" value="1"/>
</dbReference>
<dbReference type="SUPFAM" id="SSF103473">
    <property type="entry name" value="MFS general substrate transporter"/>
    <property type="match status" value="1"/>
</dbReference>
<name>A0A7I8VQB7_9ANNE</name>
<dbReference type="Gene3D" id="1.20.1250.20">
    <property type="entry name" value="MFS general substrate transporter like domains"/>
    <property type="match status" value="1"/>
</dbReference>
<sequence>MPSENPKNSSPNKESVKITHSPIRDDLRAILLLMLLYLLQGIPLGVASSVQYMLRTRHIGYKQQAIFSLSDWPYSLKLFWAPFVDSVFFKRIGRRKSWLGPVQVLIAIALWLLSLEVGDLLGPENGDKEINVILLALIFFTLTFLAATQDIVVDGWALNMLSKRNVGWASTCNTVGQSTGYFISNALFLALESSSFCNAHLRSVPNSNGIWNLKGFLQTWAIIYVIVTILVLILKREKKPQVAVSSVNKSYSQLCKILTHPPVKQIVFLHLTSKVGYAATEILTNLRLIDAGVPRHNLALMSMPMVPINIILPLALSKLVAGPRPFTVFLKSLPPRLLMCLGLAGVVYWAKVLNVTDGVFPSKFYFALFIVQALYQTTAYACTVGTIGFHCKVADPGIGGTYMTLLNTATNLGFIWPSTLGIYIVDLLSDKQCKNTEGGYCYNQQQIQASKRIKCVERGGECRTLIDGFYIEVIMGILLGCVWLKLFYRKAEKLQDLASEDWQVGA</sequence>
<proteinExistence type="predicted"/>
<dbReference type="PANTHER" id="PTHR12778">
    <property type="entry name" value="SOLUTE CARRIER FAMILY 33 ACETYL-COA TRANSPORTER -RELATED"/>
    <property type="match status" value="1"/>
</dbReference>
<dbReference type="InterPro" id="IPR024371">
    <property type="entry name" value="AcetylCoA_trans_1-like"/>
</dbReference>
<feature type="transmembrane region" description="Helical" evidence="5">
    <location>
        <begin position="401"/>
        <end position="425"/>
    </location>
</feature>
<feature type="transmembrane region" description="Helical" evidence="5">
    <location>
        <begin position="364"/>
        <end position="389"/>
    </location>
</feature>
<comment type="caution">
    <text evidence="6">The sequence shown here is derived from an EMBL/GenBank/DDBJ whole genome shotgun (WGS) entry which is preliminary data.</text>
</comment>
<feature type="transmembrane region" description="Helical" evidence="5">
    <location>
        <begin position="333"/>
        <end position="352"/>
    </location>
</feature>
<evidence type="ECO:0000256" key="1">
    <source>
        <dbReference type="ARBA" id="ARBA00004141"/>
    </source>
</evidence>